<evidence type="ECO:0000313" key="3">
    <source>
        <dbReference type="Proteomes" id="UP001363622"/>
    </source>
</evidence>
<dbReference type="Proteomes" id="UP001363622">
    <property type="component" value="Unassembled WGS sequence"/>
</dbReference>
<gene>
    <name evidence="2" type="ORF">IWZ03DRAFT_50063</name>
</gene>
<proteinExistence type="predicted"/>
<dbReference type="EMBL" id="JBBPHU010000011">
    <property type="protein sequence ID" value="KAK7512028.1"/>
    <property type="molecule type" value="Genomic_DNA"/>
</dbReference>
<accession>A0ABR1KC44</accession>
<evidence type="ECO:0000256" key="1">
    <source>
        <dbReference type="SAM" id="MobiDB-lite"/>
    </source>
</evidence>
<feature type="region of interest" description="Disordered" evidence="1">
    <location>
        <begin position="115"/>
        <end position="134"/>
    </location>
</feature>
<comment type="caution">
    <text evidence="2">The sequence shown here is derived from an EMBL/GenBank/DDBJ whole genome shotgun (WGS) entry which is preliminary data.</text>
</comment>
<name>A0ABR1KC44_9PEZI</name>
<protein>
    <submittedName>
        <fullName evidence="2">Uncharacterized protein</fullName>
    </submittedName>
</protein>
<sequence length="222" mass="25002">MALEAGPNARALFFSWMRRYFFPLPPPSIRPTYHPSSNTLHKRSAHPTPIASAAAAYAGRKTNTSKCLQKAGTKGLMCRMHARPPRFSPGNAGLRRRWTSVRVSYVFTLLPSSSFKTNSRSPPTTKPAPTSKTAEAWRSRAAACQMRLSMMRAGLRVVVRISVGMRARGLRRGRRRLIVVSCRILGRGRGRIRRRRRRQRFEGMRGAGRGIWGLVEEGKVLF</sequence>
<evidence type="ECO:0000313" key="2">
    <source>
        <dbReference type="EMBL" id="KAK7512028.1"/>
    </source>
</evidence>
<reference evidence="2 3" key="1">
    <citation type="submission" date="2024-04" db="EMBL/GenBank/DDBJ databases">
        <title>Phyllosticta paracitricarpa is synonymous to the EU quarantine fungus P. citricarpa based on phylogenomic analyses.</title>
        <authorList>
            <consortium name="Lawrence Berkeley National Laboratory"/>
            <person name="Van Ingen-Buijs V.A."/>
            <person name="Van Westerhoven A.C."/>
            <person name="Haridas S."/>
            <person name="Skiadas P."/>
            <person name="Martin F."/>
            <person name="Groenewald J.Z."/>
            <person name="Crous P.W."/>
            <person name="Seidl M.F."/>
        </authorList>
    </citation>
    <scope>NUCLEOTIDE SEQUENCE [LARGE SCALE GENOMIC DNA]</scope>
    <source>
        <strain evidence="2 3">CBS 123371</strain>
    </source>
</reference>
<feature type="compositionally biased region" description="Low complexity" evidence="1">
    <location>
        <begin position="121"/>
        <end position="134"/>
    </location>
</feature>
<organism evidence="2 3">
    <name type="scientific">Phyllosticta citriasiana</name>
    <dbReference type="NCBI Taxonomy" id="595635"/>
    <lineage>
        <taxon>Eukaryota</taxon>
        <taxon>Fungi</taxon>
        <taxon>Dikarya</taxon>
        <taxon>Ascomycota</taxon>
        <taxon>Pezizomycotina</taxon>
        <taxon>Dothideomycetes</taxon>
        <taxon>Dothideomycetes incertae sedis</taxon>
        <taxon>Botryosphaeriales</taxon>
        <taxon>Phyllostictaceae</taxon>
        <taxon>Phyllosticta</taxon>
    </lineage>
</organism>
<keyword evidence="3" id="KW-1185">Reference proteome</keyword>